<evidence type="ECO:0000256" key="1">
    <source>
        <dbReference type="PROSITE-ProRule" id="PRU00267"/>
    </source>
</evidence>
<dbReference type="Gene3D" id="1.10.30.10">
    <property type="entry name" value="High mobility group box domain"/>
    <property type="match status" value="1"/>
</dbReference>
<dbReference type="InterPro" id="IPR009071">
    <property type="entry name" value="HMG_box_dom"/>
</dbReference>
<dbReference type="SMART" id="SM00501">
    <property type="entry name" value="BRIGHT"/>
    <property type="match status" value="1"/>
</dbReference>
<dbReference type="GO" id="GO:0005634">
    <property type="term" value="C:nucleus"/>
    <property type="evidence" value="ECO:0007669"/>
    <property type="project" value="UniProtKB-UniRule"/>
</dbReference>
<sequence>MSTHHHLSEEDPTTPTVYSAQQQPQSEAATPTHVSAHRPYPEATASTRMLFRVLIFSGRPSRIFTDLLEVCGFLGGIGELELIVGVARVPTTGGKALDLHRLFVEVTSRGGLEKVHNAFLQGNLLNWWQVIRDRQMEGSDYSFQIPNNNHQSSFVLRKYYLSLLHHYEQVYYFRKQSFPISMADPLNSSPIMGQLLHLFFQDSATTNDLPVSPRLQPGCLVTGTIDGKFDNGYLVSVNLGSDVLKAVPPPRNWKRSQLALRDPSRPKRSQSGYNFFFAENYARLKPLYSGQERAISKKIGFLWNRLTDAEKQLKPKLKS</sequence>
<dbReference type="Gene3D" id="1.10.150.60">
    <property type="entry name" value="ARID DNA-binding domain"/>
    <property type="match status" value="1"/>
</dbReference>
<evidence type="ECO:0000313" key="6">
    <source>
        <dbReference type="Proteomes" id="UP000288805"/>
    </source>
</evidence>
<dbReference type="SMART" id="SM01014">
    <property type="entry name" value="ARID"/>
    <property type="match status" value="1"/>
</dbReference>
<keyword evidence="1" id="KW-0539">Nucleus</keyword>
<name>A0A438DU08_VITVI</name>
<feature type="DNA-binding region" description="HMG box" evidence="1">
    <location>
        <begin position="266"/>
        <end position="319"/>
    </location>
</feature>
<comment type="caution">
    <text evidence="5">The sequence shown here is derived from an EMBL/GenBank/DDBJ whole genome shotgun (WGS) entry which is preliminary data.</text>
</comment>
<dbReference type="GO" id="GO:0003677">
    <property type="term" value="F:DNA binding"/>
    <property type="evidence" value="ECO:0007669"/>
    <property type="project" value="UniProtKB-UniRule"/>
</dbReference>
<dbReference type="PANTHER" id="PTHR46691">
    <property type="entry name" value="HIGH MOBILITY GROUP B PROTEIN 9"/>
    <property type="match status" value="1"/>
</dbReference>
<dbReference type="InterPro" id="IPR036431">
    <property type="entry name" value="ARID_dom_sf"/>
</dbReference>
<accession>A0A438DU08</accession>
<feature type="domain" description="ARID" evidence="4">
    <location>
        <begin position="58"/>
        <end position="172"/>
    </location>
</feature>
<feature type="domain" description="HMG box" evidence="3">
    <location>
        <begin position="266"/>
        <end position="319"/>
    </location>
</feature>
<dbReference type="AlphaFoldDB" id="A0A438DU08"/>
<feature type="compositionally biased region" description="Polar residues" evidence="2">
    <location>
        <begin position="13"/>
        <end position="33"/>
    </location>
</feature>
<dbReference type="PROSITE" id="PS50118">
    <property type="entry name" value="HMG_BOX_2"/>
    <property type="match status" value="1"/>
</dbReference>
<dbReference type="EMBL" id="QGNW01001498">
    <property type="protein sequence ID" value="RVW38979.1"/>
    <property type="molecule type" value="Genomic_DNA"/>
</dbReference>
<gene>
    <name evidence="5" type="primary">HMGB10_0</name>
    <name evidence="5" type="ORF">CK203_100072</name>
</gene>
<dbReference type="Pfam" id="PF01388">
    <property type="entry name" value="ARID"/>
    <property type="match status" value="1"/>
</dbReference>
<dbReference type="PROSITE" id="PS51011">
    <property type="entry name" value="ARID"/>
    <property type="match status" value="1"/>
</dbReference>
<proteinExistence type="predicted"/>
<feature type="region of interest" description="Disordered" evidence="2">
    <location>
        <begin position="1"/>
        <end position="39"/>
    </location>
</feature>
<dbReference type="InterPro" id="IPR036910">
    <property type="entry name" value="HMG_box_dom_sf"/>
</dbReference>
<keyword evidence="1" id="KW-0238">DNA-binding</keyword>
<dbReference type="InterPro" id="IPR001606">
    <property type="entry name" value="ARID_dom"/>
</dbReference>
<dbReference type="SUPFAM" id="SSF46774">
    <property type="entry name" value="ARID-like"/>
    <property type="match status" value="1"/>
</dbReference>
<evidence type="ECO:0000259" key="3">
    <source>
        <dbReference type="PROSITE" id="PS50118"/>
    </source>
</evidence>
<evidence type="ECO:0000259" key="4">
    <source>
        <dbReference type="PROSITE" id="PS51011"/>
    </source>
</evidence>
<dbReference type="Proteomes" id="UP000288805">
    <property type="component" value="Unassembled WGS sequence"/>
</dbReference>
<organism evidence="5 6">
    <name type="scientific">Vitis vinifera</name>
    <name type="common">Grape</name>
    <dbReference type="NCBI Taxonomy" id="29760"/>
    <lineage>
        <taxon>Eukaryota</taxon>
        <taxon>Viridiplantae</taxon>
        <taxon>Streptophyta</taxon>
        <taxon>Embryophyta</taxon>
        <taxon>Tracheophyta</taxon>
        <taxon>Spermatophyta</taxon>
        <taxon>Magnoliopsida</taxon>
        <taxon>eudicotyledons</taxon>
        <taxon>Gunneridae</taxon>
        <taxon>Pentapetalae</taxon>
        <taxon>rosids</taxon>
        <taxon>Vitales</taxon>
        <taxon>Vitaceae</taxon>
        <taxon>Viteae</taxon>
        <taxon>Vitis</taxon>
    </lineage>
</organism>
<evidence type="ECO:0000256" key="2">
    <source>
        <dbReference type="SAM" id="MobiDB-lite"/>
    </source>
</evidence>
<protein>
    <submittedName>
        <fullName evidence="5">High mobility group B protein 10</fullName>
    </submittedName>
</protein>
<dbReference type="PANTHER" id="PTHR46691:SF6">
    <property type="entry name" value="HIGH MOBILITY GROUP B PROTEIN 10-RELATED"/>
    <property type="match status" value="1"/>
</dbReference>
<reference evidence="5 6" key="1">
    <citation type="journal article" date="2018" name="PLoS Genet.">
        <title>Population sequencing reveals clonal diversity and ancestral inbreeding in the grapevine cultivar Chardonnay.</title>
        <authorList>
            <person name="Roach M.J."/>
            <person name="Johnson D.L."/>
            <person name="Bohlmann J."/>
            <person name="van Vuuren H.J."/>
            <person name="Jones S.J."/>
            <person name="Pretorius I.S."/>
            <person name="Schmidt S.A."/>
            <person name="Borneman A.R."/>
        </authorList>
    </citation>
    <scope>NUCLEOTIDE SEQUENCE [LARGE SCALE GENOMIC DNA]</scope>
    <source>
        <strain evidence="6">cv. Chardonnay</strain>
        <tissue evidence="5">Leaf</tissue>
    </source>
</reference>
<dbReference type="SUPFAM" id="SSF47095">
    <property type="entry name" value="HMG-box"/>
    <property type="match status" value="1"/>
</dbReference>
<evidence type="ECO:0000313" key="5">
    <source>
        <dbReference type="EMBL" id="RVW38979.1"/>
    </source>
</evidence>